<proteinExistence type="predicted"/>
<evidence type="ECO:0000313" key="3">
    <source>
        <dbReference type="Proteomes" id="UP000321248"/>
    </source>
</evidence>
<evidence type="ECO:0000313" key="2">
    <source>
        <dbReference type="EMBL" id="TXK59736.1"/>
    </source>
</evidence>
<dbReference type="EMBL" id="VRTS01000011">
    <property type="protein sequence ID" value="TXK59736.1"/>
    <property type="molecule type" value="Genomic_DNA"/>
</dbReference>
<protein>
    <submittedName>
        <fullName evidence="2">Uncharacterized protein</fullName>
    </submittedName>
</protein>
<dbReference type="Proteomes" id="UP000321248">
    <property type="component" value="Unassembled WGS sequence"/>
</dbReference>
<gene>
    <name evidence="2" type="ORF">FU658_13220</name>
</gene>
<organism evidence="2 3">
    <name type="scientific">Alkalisalibacterium limincola</name>
    <dbReference type="NCBI Taxonomy" id="2699169"/>
    <lineage>
        <taxon>Bacteria</taxon>
        <taxon>Pseudomonadati</taxon>
        <taxon>Pseudomonadota</taxon>
        <taxon>Gammaproteobacteria</taxon>
        <taxon>Lysobacterales</taxon>
        <taxon>Lysobacteraceae</taxon>
        <taxon>Alkalisalibacterium</taxon>
    </lineage>
</organism>
<dbReference type="AlphaFoldDB" id="A0A5C8KIM1"/>
<name>A0A5C8KIM1_9GAMM</name>
<sequence length="586" mass="63866">MRKLVPAIVVVILAIGAFWFFSHRGDRSGLLAYVPADTPWVVANTQPLPEQVLQAWRDMFHGLAPVYQSMLQDARDALDADVDDPRLVGLVDALHAEFGDGDVLAGYERIGLDIAPQMVLFGHGLVPVLRVVLADAERFDAFLDRLEAASGELPPRIMVGGHQVRRVTLGELPVDVLVGILDDQLVATLAPREAGPEALESLFGIRAPERSLADTGDLRRLHRTYSYQPHYSGFLDLRQLAAQIMAPATPIEEGFLAALEVEKPEPSPACRAEFEALAEAWPRLTMGYTRLDAKVQEVRFVAEARKDIAEALVELRAPMPGPAARAEDSLLDIGLALRLDKLPALVNRYADAVRAQPWQCESLQGLNEAFAQSHQQMSNPGLFMAAGLLQSLYLSVDEYAGSTTGDGMPDVSGILAIGSENPASLVAMGQAFLPQLASSGLATDRQPRALSLGAYGVDMPAEVAMSETALAVAVGEAAVQRLPSALVVGEAEQPMFHLAMDGRLYEHFAQVMQAQLAQLADIDPEVLAGMDEDGRRELEALRAESERLEREAVMMGEVYSRMFQRLQIEVTASEHGLEMKQRMQLR</sequence>
<evidence type="ECO:0000256" key="1">
    <source>
        <dbReference type="SAM" id="Coils"/>
    </source>
</evidence>
<keyword evidence="1" id="KW-0175">Coiled coil</keyword>
<accession>A0A5C8KIM1</accession>
<dbReference type="OrthoDB" id="5933200at2"/>
<feature type="coiled-coil region" evidence="1">
    <location>
        <begin position="531"/>
        <end position="558"/>
    </location>
</feature>
<keyword evidence="3" id="KW-1185">Reference proteome</keyword>
<reference evidence="2 3" key="1">
    <citation type="submission" date="2019-08" db="EMBL/GenBank/DDBJ databases">
        <authorList>
            <person name="Karlyshev A.V."/>
        </authorList>
    </citation>
    <scope>NUCLEOTIDE SEQUENCE [LARGE SCALE GENOMIC DNA]</scope>
    <source>
        <strain evidence="2 3">Alg18-2.2</strain>
    </source>
</reference>
<dbReference type="RefSeq" id="WP_147892511.1">
    <property type="nucleotide sequence ID" value="NZ_VRTS01000011.1"/>
</dbReference>
<comment type="caution">
    <text evidence="2">The sequence shown here is derived from an EMBL/GenBank/DDBJ whole genome shotgun (WGS) entry which is preliminary data.</text>
</comment>